<feature type="compositionally biased region" description="Basic and acidic residues" evidence="1">
    <location>
        <begin position="111"/>
        <end position="120"/>
    </location>
</feature>
<evidence type="ECO:0000256" key="1">
    <source>
        <dbReference type="SAM" id="MobiDB-lite"/>
    </source>
</evidence>
<organism evidence="2 3">
    <name type="scientific">Plasmodium vivax India VII</name>
    <dbReference type="NCBI Taxonomy" id="1077284"/>
    <lineage>
        <taxon>Eukaryota</taxon>
        <taxon>Sar</taxon>
        <taxon>Alveolata</taxon>
        <taxon>Apicomplexa</taxon>
        <taxon>Aconoidasida</taxon>
        <taxon>Haemosporida</taxon>
        <taxon>Plasmodiidae</taxon>
        <taxon>Plasmodium</taxon>
        <taxon>Plasmodium (Plasmodium)</taxon>
    </lineage>
</organism>
<dbReference type="OrthoDB" id="10447194at2759"/>
<proteinExistence type="predicted"/>
<dbReference type="AlphaFoldDB" id="A0A0J9S4F4"/>
<name>A0A0J9S4F4_PLAVI</name>
<feature type="compositionally biased region" description="Low complexity" evidence="1">
    <location>
        <begin position="140"/>
        <end position="159"/>
    </location>
</feature>
<feature type="compositionally biased region" description="Basic and acidic residues" evidence="1">
    <location>
        <begin position="293"/>
        <end position="303"/>
    </location>
</feature>
<feature type="compositionally biased region" description="Basic and acidic residues" evidence="1">
    <location>
        <begin position="227"/>
        <end position="241"/>
    </location>
</feature>
<dbReference type="Proteomes" id="UP000053562">
    <property type="component" value="Unassembled WGS sequence"/>
</dbReference>
<feature type="compositionally biased region" description="Polar residues" evidence="1">
    <location>
        <begin position="267"/>
        <end position="282"/>
    </location>
</feature>
<feature type="compositionally biased region" description="Polar residues" evidence="1">
    <location>
        <begin position="203"/>
        <end position="213"/>
    </location>
</feature>
<protein>
    <recommendedName>
        <fullName evidence="4">Variable surface protein Vir18</fullName>
    </recommendedName>
</protein>
<dbReference type="EMBL" id="KQ234376">
    <property type="protein sequence ID" value="KMZ77740.1"/>
    <property type="molecule type" value="Genomic_DNA"/>
</dbReference>
<evidence type="ECO:0008006" key="4">
    <source>
        <dbReference type="Google" id="ProtNLM"/>
    </source>
</evidence>
<feature type="compositionally biased region" description="Basic and acidic residues" evidence="1">
    <location>
        <begin position="253"/>
        <end position="265"/>
    </location>
</feature>
<evidence type="ECO:0000313" key="3">
    <source>
        <dbReference type="Proteomes" id="UP000053562"/>
    </source>
</evidence>
<sequence length="390" mass="42230">MRQGWFGARSSFIKIAKGYQEINCIQNYTNYKEEIERKIRELLTKSDSYFCRTCHTIKTDITKKNGELKDCYKIKSISQPLIENHDIKPFMDDCTAYDQCIRNRLSRRSKHDALKRESEQKCSGNLPCEQKTAATVSQKTRTPLRLSSESSSTRTPQSQKPQIQTGNHAAGGESGKQNAVLQTQHVVNSPTSSILPRREGSESVPNHPSSSPAQVEILPKHSSSALSKDDKLASRPSDKESQQSSTGDADPDNTLHVRGSHERPVQHNLSDGQDSSSNTQVDLASPGALIGNENHDGQHDTKETSVSSPLTKTALVSGEGSNGDPIISAIAGGDTENLAPSGVHAVSVGINGSPSGDLTTSGQISSNVPSPDITSITNVISYVNSIFNYE</sequence>
<reference evidence="2 3" key="1">
    <citation type="submission" date="2011-08" db="EMBL/GenBank/DDBJ databases">
        <title>The Genome Sequence of Plasmodium vivax India VII.</title>
        <authorList>
            <consortium name="The Broad Institute Genome Sequencing Platform"/>
            <consortium name="The Broad Institute Genome Sequencing Center for Infectious Disease"/>
            <person name="Neafsey D."/>
            <person name="Carlton J."/>
            <person name="Barnwell J."/>
            <person name="Collins W."/>
            <person name="Escalante A."/>
            <person name="Mullikin J."/>
            <person name="Saul A."/>
            <person name="Guigo R."/>
            <person name="Camara F."/>
            <person name="Young S.K."/>
            <person name="Zeng Q."/>
            <person name="Gargeya S."/>
            <person name="Fitzgerald M."/>
            <person name="Haas B."/>
            <person name="Abouelleil A."/>
            <person name="Alvarado L."/>
            <person name="Arachchi H.M."/>
            <person name="Berlin A."/>
            <person name="Brown A."/>
            <person name="Chapman S.B."/>
            <person name="Chen Z."/>
            <person name="Dunbar C."/>
            <person name="Freedman E."/>
            <person name="Gearin G."/>
            <person name="Gellesch M."/>
            <person name="Goldberg J."/>
            <person name="Griggs A."/>
            <person name="Gujja S."/>
            <person name="Heiman D."/>
            <person name="Howarth C."/>
            <person name="Larson L."/>
            <person name="Lui A."/>
            <person name="MacDonald P.J.P."/>
            <person name="Montmayeur A."/>
            <person name="Murphy C."/>
            <person name="Neiman D."/>
            <person name="Pearson M."/>
            <person name="Priest M."/>
            <person name="Roberts A."/>
            <person name="Saif S."/>
            <person name="Shea T."/>
            <person name="Shenoy N."/>
            <person name="Sisk P."/>
            <person name="Stolte C."/>
            <person name="Sykes S."/>
            <person name="Wortman J."/>
            <person name="Nusbaum C."/>
            <person name="Birren B."/>
        </authorList>
    </citation>
    <scope>NUCLEOTIDE SEQUENCE [LARGE SCALE GENOMIC DNA]</scope>
    <source>
        <strain evidence="2 3">India VII</strain>
    </source>
</reference>
<evidence type="ECO:0000313" key="2">
    <source>
        <dbReference type="EMBL" id="KMZ77740.1"/>
    </source>
</evidence>
<accession>A0A0J9S4F4</accession>
<gene>
    <name evidence="2" type="ORF">PVIIG_00429</name>
</gene>
<feature type="region of interest" description="Disordered" evidence="1">
    <location>
        <begin position="187"/>
        <end position="320"/>
    </location>
</feature>
<feature type="region of interest" description="Disordered" evidence="1">
    <location>
        <begin position="109"/>
        <end position="174"/>
    </location>
</feature>